<evidence type="ECO:0000313" key="2">
    <source>
        <dbReference type="Proteomes" id="UP000434036"/>
    </source>
</evidence>
<gene>
    <name evidence="1" type="ORF">GSF08_09075</name>
</gene>
<name>A0A6N8U7D1_9FIRM</name>
<dbReference type="InterPro" id="IPR025648">
    <property type="entry name" value="DUF4358"/>
</dbReference>
<dbReference type="AlphaFoldDB" id="A0A6N8U7D1"/>
<reference evidence="1 2" key="2">
    <citation type="submission" date="2020-01" db="EMBL/GenBank/DDBJ databases">
        <title>Clostridiaceae sp. nov. isolated from the gut of human by culturomics.</title>
        <authorList>
            <person name="Chang Y."/>
        </authorList>
    </citation>
    <scope>NUCLEOTIDE SEQUENCE [LARGE SCALE GENOMIC DNA]</scope>
    <source>
        <strain evidence="1 2">DONG20-135</strain>
    </source>
</reference>
<reference evidence="1 2" key="1">
    <citation type="submission" date="2019-12" db="EMBL/GenBank/DDBJ databases">
        <authorList>
            <person name="Yang R."/>
        </authorList>
    </citation>
    <scope>NUCLEOTIDE SEQUENCE [LARGE SCALE GENOMIC DNA]</scope>
    <source>
        <strain evidence="1 2">DONG20-135</strain>
    </source>
</reference>
<evidence type="ECO:0000313" key="1">
    <source>
        <dbReference type="EMBL" id="MXQ74088.1"/>
    </source>
</evidence>
<dbReference type="RefSeq" id="WP_160625476.1">
    <property type="nucleotide sequence ID" value="NZ_WUUQ01000003.1"/>
</dbReference>
<dbReference type="EMBL" id="WUUQ01000003">
    <property type="protein sequence ID" value="MXQ74088.1"/>
    <property type="molecule type" value="Genomic_DNA"/>
</dbReference>
<sequence length="158" mass="18203">MNQEIMRRIRQVLLVLLILGLLYYPFYSGDSRTDCKTMEAAITKLIKSETMNKQDANGLKRYYDISVKDTEGFILYTPKSMMDVDELLIIKLKTGDDGAVFRKAVEARLATQLKNFNGYGTNQTELLNKHKLVIKKGYLFYAVSKQADTWKQIFQDAL</sequence>
<keyword evidence="2" id="KW-1185">Reference proteome</keyword>
<organism evidence="1 2">
    <name type="scientific">Copranaerobaculum intestinale</name>
    <dbReference type="NCBI Taxonomy" id="2692629"/>
    <lineage>
        <taxon>Bacteria</taxon>
        <taxon>Bacillati</taxon>
        <taxon>Bacillota</taxon>
        <taxon>Erysipelotrichia</taxon>
        <taxon>Erysipelotrichales</taxon>
        <taxon>Erysipelotrichaceae</taxon>
        <taxon>Copranaerobaculum</taxon>
    </lineage>
</organism>
<accession>A0A6N8U7D1</accession>
<protein>
    <submittedName>
        <fullName evidence="1">DUF4358 domain-containing protein</fullName>
    </submittedName>
</protein>
<comment type="caution">
    <text evidence="1">The sequence shown here is derived from an EMBL/GenBank/DDBJ whole genome shotgun (WGS) entry which is preliminary data.</text>
</comment>
<proteinExistence type="predicted"/>
<dbReference type="Proteomes" id="UP000434036">
    <property type="component" value="Unassembled WGS sequence"/>
</dbReference>
<dbReference type="Pfam" id="PF14270">
    <property type="entry name" value="DUF4358"/>
    <property type="match status" value="1"/>
</dbReference>